<sequence>MDAANYVDHLSVLEVPVVPQPGCPLGHCWNNCLDQQLAKGGEAIYGWSLFQDGSRFIAQHHAIWQSGQGQYLDPTPNQLGSAIALFMPDNRAPFDIAELRSPASLEWHSNGKVIWFAGPVSVDHFFIARMVPSAQDAIRIHQTRQRLAELA</sequence>
<protein>
    <submittedName>
        <fullName evidence="1">Uncharacterized protein</fullName>
    </submittedName>
</protein>
<evidence type="ECO:0000313" key="1">
    <source>
        <dbReference type="EMBL" id="KZN20506.1"/>
    </source>
</evidence>
<organism evidence="1 2">
    <name type="scientific">Pseudomonas fluorescens</name>
    <dbReference type="NCBI Taxonomy" id="294"/>
    <lineage>
        <taxon>Bacteria</taxon>
        <taxon>Pseudomonadati</taxon>
        <taxon>Pseudomonadota</taxon>
        <taxon>Gammaproteobacteria</taxon>
        <taxon>Pseudomonadales</taxon>
        <taxon>Pseudomonadaceae</taxon>
        <taxon>Pseudomonas</taxon>
    </lineage>
</organism>
<gene>
    <name evidence="1" type="ORF">A1D17_02905</name>
</gene>
<reference evidence="1 2" key="2">
    <citation type="journal article" date="2018" name="Nature">
        <title>Mutant phenotypes for thousands of bacterial genes of unknown function.</title>
        <authorList>
            <person name="Price M.N."/>
            <person name="Wetmore K.M."/>
            <person name="Waters R.J."/>
            <person name="Callaghan M."/>
            <person name="Ray J."/>
            <person name="Liu H."/>
            <person name="Kuehl J.V."/>
            <person name="Melnyk R.A."/>
            <person name="Lamson J.S."/>
            <person name="Suh Y."/>
            <person name="Carlson H.K."/>
            <person name="Esquivel Z."/>
            <person name="Sadeeshkumar H."/>
            <person name="Chakraborty R."/>
            <person name="Zane G.M."/>
            <person name="Rubin B.E."/>
            <person name="Wall J.D."/>
            <person name="Visel A."/>
            <person name="Bristow J."/>
            <person name="Blow M.J."/>
            <person name="Arkin A.P."/>
            <person name="Deutschbauer A.M."/>
        </authorList>
    </citation>
    <scope>NUCLEOTIDE SEQUENCE [LARGE SCALE GENOMIC DNA]</scope>
    <source>
        <strain evidence="1 2">FW300-N1B4</strain>
    </source>
</reference>
<dbReference type="EMBL" id="LUKJ01000002">
    <property type="protein sequence ID" value="KZN20506.1"/>
    <property type="molecule type" value="Genomic_DNA"/>
</dbReference>
<reference evidence="2" key="1">
    <citation type="submission" date="2016-03" db="EMBL/GenBank/DDBJ databases">
        <authorList>
            <person name="Ray J."/>
            <person name="Price M."/>
            <person name="Deutschbauer A."/>
        </authorList>
    </citation>
    <scope>NUCLEOTIDE SEQUENCE [LARGE SCALE GENOMIC DNA]</scope>
    <source>
        <strain evidence="2">FW300-N1B4</strain>
    </source>
</reference>
<accession>A0A162B208</accession>
<name>A0A162B208_PSEFL</name>
<comment type="caution">
    <text evidence="1">The sequence shown here is derived from an EMBL/GenBank/DDBJ whole genome shotgun (WGS) entry which is preliminary data.</text>
</comment>
<dbReference type="Proteomes" id="UP000076489">
    <property type="component" value="Unassembled WGS sequence"/>
</dbReference>
<proteinExistence type="predicted"/>
<dbReference type="AlphaFoldDB" id="A0A162B208"/>
<evidence type="ECO:0000313" key="2">
    <source>
        <dbReference type="Proteomes" id="UP000076489"/>
    </source>
</evidence>